<feature type="domain" description="CRC" evidence="1">
    <location>
        <begin position="82"/>
        <end position="103"/>
    </location>
</feature>
<name>A0AAE1J5D5_9FABA</name>
<sequence>MNSDLIKSLQDPFQDFTGEVLTSQSLEVPVSTSQSLRNVSNLQHVHAQQYQNKPTPLQSFGHNHQIIQLSTPPKKRQKLPSKRCRCKANKCQKGYCECYAAGELWRKL</sequence>
<accession>A0AAE1J5D5</accession>
<dbReference type="InterPro" id="IPR005172">
    <property type="entry name" value="CRC"/>
</dbReference>
<dbReference type="AlphaFoldDB" id="A0AAE1J5D5"/>
<keyword evidence="3" id="KW-1185">Reference proteome</keyword>
<comment type="caution">
    <text evidence="2">The sequence shown here is derived from an EMBL/GenBank/DDBJ whole genome shotgun (WGS) entry which is preliminary data.</text>
</comment>
<evidence type="ECO:0000259" key="1">
    <source>
        <dbReference type="Pfam" id="PF03638"/>
    </source>
</evidence>
<gene>
    <name evidence="2" type="ORF">QN277_029343</name>
</gene>
<proteinExistence type="predicted"/>
<organism evidence="2 3">
    <name type="scientific">Acacia crassicarpa</name>
    <name type="common">northern wattle</name>
    <dbReference type="NCBI Taxonomy" id="499986"/>
    <lineage>
        <taxon>Eukaryota</taxon>
        <taxon>Viridiplantae</taxon>
        <taxon>Streptophyta</taxon>
        <taxon>Embryophyta</taxon>
        <taxon>Tracheophyta</taxon>
        <taxon>Spermatophyta</taxon>
        <taxon>Magnoliopsida</taxon>
        <taxon>eudicotyledons</taxon>
        <taxon>Gunneridae</taxon>
        <taxon>Pentapetalae</taxon>
        <taxon>rosids</taxon>
        <taxon>fabids</taxon>
        <taxon>Fabales</taxon>
        <taxon>Fabaceae</taxon>
        <taxon>Caesalpinioideae</taxon>
        <taxon>mimosoid clade</taxon>
        <taxon>Acacieae</taxon>
        <taxon>Acacia</taxon>
    </lineage>
</organism>
<dbReference type="Proteomes" id="UP001293593">
    <property type="component" value="Unassembled WGS sequence"/>
</dbReference>
<evidence type="ECO:0000313" key="2">
    <source>
        <dbReference type="EMBL" id="KAK4264000.1"/>
    </source>
</evidence>
<dbReference type="EMBL" id="JAWXYG010000009">
    <property type="protein sequence ID" value="KAK4264000.1"/>
    <property type="molecule type" value="Genomic_DNA"/>
</dbReference>
<evidence type="ECO:0000313" key="3">
    <source>
        <dbReference type="Proteomes" id="UP001293593"/>
    </source>
</evidence>
<dbReference type="Pfam" id="PF03638">
    <property type="entry name" value="TCR"/>
    <property type="match status" value="1"/>
</dbReference>
<reference evidence="2" key="1">
    <citation type="submission" date="2023-10" db="EMBL/GenBank/DDBJ databases">
        <title>Chromosome-level genome of the transformable northern wattle, Acacia crassicarpa.</title>
        <authorList>
            <person name="Massaro I."/>
            <person name="Sinha N.R."/>
            <person name="Poethig S."/>
            <person name="Leichty A.R."/>
        </authorList>
    </citation>
    <scope>NUCLEOTIDE SEQUENCE</scope>
    <source>
        <strain evidence="2">Acra3RX</strain>
        <tissue evidence="2">Leaf</tissue>
    </source>
</reference>
<protein>
    <recommendedName>
        <fullName evidence="1">CRC domain-containing protein</fullName>
    </recommendedName>
</protein>